<dbReference type="AlphaFoldDB" id="A0A6H1ZIB6"/>
<gene>
    <name evidence="2" type="ORF">MM415B01374_0010</name>
    <name evidence="1" type="ORF">TM448A00646_0010</name>
    <name evidence="3" type="ORF">TM448B00781_0010</name>
</gene>
<reference evidence="1" key="1">
    <citation type="submission" date="2020-03" db="EMBL/GenBank/DDBJ databases">
        <title>The deep terrestrial virosphere.</title>
        <authorList>
            <person name="Holmfeldt K."/>
            <person name="Nilsson E."/>
            <person name="Simone D."/>
            <person name="Lopez-Fernandez M."/>
            <person name="Wu X."/>
            <person name="de Brujin I."/>
            <person name="Lundin D."/>
            <person name="Andersson A."/>
            <person name="Bertilsson S."/>
            <person name="Dopson M."/>
        </authorList>
    </citation>
    <scope>NUCLEOTIDE SEQUENCE</scope>
    <source>
        <strain evidence="2">MM415B01374</strain>
        <strain evidence="1">TM448A00646</strain>
        <strain evidence="3">TM448B00781</strain>
    </source>
</reference>
<proteinExistence type="predicted"/>
<organism evidence="1">
    <name type="scientific">viral metagenome</name>
    <dbReference type="NCBI Taxonomy" id="1070528"/>
    <lineage>
        <taxon>unclassified sequences</taxon>
        <taxon>metagenomes</taxon>
        <taxon>organismal metagenomes</taxon>
    </lineage>
</organism>
<name>A0A6H1ZIB6_9ZZZZ</name>
<sequence>MQGDMSADPLTKAELEWLTAVEALLLACPSKRLGSYTVGDATLFIYDKEVSDAWLAENRLPRDGLDAEEQHRRAGSHLGRISTGFQIDSCSG</sequence>
<evidence type="ECO:0000313" key="3">
    <source>
        <dbReference type="EMBL" id="QJH96622.1"/>
    </source>
</evidence>
<evidence type="ECO:0000313" key="1">
    <source>
        <dbReference type="EMBL" id="QJA47304.1"/>
    </source>
</evidence>
<dbReference type="EMBL" id="MT144657">
    <property type="protein sequence ID" value="QJH96622.1"/>
    <property type="molecule type" value="Genomic_DNA"/>
</dbReference>
<protein>
    <submittedName>
        <fullName evidence="1">Uncharacterized protein</fullName>
    </submittedName>
</protein>
<evidence type="ECO:0000313" key="2">
    <source>
        <dbReference type="EMBL" id="QJA59020.1"/>
    </source>
</evidence>
<accession>A0A6H1ZIB6</accession>
<dbReference type="EMBL" id="MT144039">
    <property type="protein sequence ID" value="QJA47304.1"/>
    <property type="molecule type" value="Genomic_DNA"/>
</dbReference>
<dbReference type="EMBL" id="MT141351">
    <property type="protein sequence ID" value="QJA59020.1"/>
    <property type="molecule type" value="Genomic_DNA"/>
</dbReference>